<dbReference type="SMART" id="SM00560">
    <property type="entry name" value="LamGL"/>
    <property type="match status" value="1"/>
</dbReference>
<dbReference type="InterPro" id="IPR013320">
    <property type="entry name" value="ConA-like_dom_sf"/>
</dbReference>
<sequence>NQNHGTINNATWNNDVPQNAAPTATTQLVTGNEDAIQIFTLAGSDADGDALTYSLATNPSHGNASLGDRVSLNFDGNNDYVSATNNGGSLAILGEVTVQAWVNLTTISNGPIVYKNQNGNGTDNRDNYHLKVGSDGKFSFHNERASDDDDFGVFSTTVAVPGVWYHVAGVYDENDLKIYVNGILENSNNVGDYNPYTGTGPLQIGSVSLSNHGTISHLNGKIDNVSVWNTALSESEIQANLYSELIGNESGLVGYWNFNEGSGTTVSDLSNNGNDGTITNATWNNEANVVVSYTPNANYNGSDSFTYTVSDGQLTSEA</sequence>
<evidence type="ECO:0000256" key="1">
    <source>
        <dbReference type="ARBA" id="ARBA00022729"/>
    </source>
</evidence>
<evidence type="ECO:0000256" key="2">
    <source>
        <dbReference type="ARBA" id="ARBA00023157"/>
    </source>
</evidence>
<dbReference type="InterPro" id="IPR006558">
    <property type="entry name" value="LamG-like"/>
</dbReference>
<dbReference type="EMBL" id="UINC01123513">
    <property type="protein sequence ID" value="SVD00030.1"/>
    <property type="molecule type" value="Genomic_DNA"/>
</dbReference>
<keyword evidence="1" id="KW-0732">Signal</keyword>
<accession>A0A382RRE5</accession>
<dbReference type="Pfam" id="PF17963">
    <property type="entry name" value="Big_9"/>
    <property type="match status" value="1"/>
</dbReference>
<dbReference type="Pfam" id="PF13385">
    <property type="entry name" value="Laminin_G_3"/>
    <property type="match status" value="1"/>
</dbReference>
<protein>
    <recommendedName>
        <fullName evidence="3">LamG-like jellyroll fold domain-containing protein</fullName>
    </recommendedName>
</protein>
<evidence type="ECO:0000313" key="4">
    <source>
        <dbReference type="EMBL" id="SVD00030.1"/>
    </source>
</evidence>
<feature type="domain" description="LamG-like jellyroll fold" evidence="3">
    <location>
        <begin position="94"/>
        <end position="235"/>
    </location>
</feature>
<dbReference type="SUPFAM" id="SSF49899">
    <property type="entry name" value="Concanavalin A-like lectins/glucanases"/>
    <property type="match status" value="1"/>
</dbReference>
<feature type="non-terminal residue" evidence="4">
    <location>
        <position position="1"/>
    </location>
</feature>
<organism evidence="4">
    <name type="scientific">marine metagenome</name>
    <dbReference type="NCBI Taxonomy" id="408172"/>
    <lineage>
        <taxon>unclassified sequences</taxon>
        <taxon>metagenomes</taxon>
        <taxon>ecological metagenomes</taxon>
    </lineage>
</organism>
<gene>
    <name evidence="4" type="ORF">METZ01_LOCUS352884</name>
</gene>
<evidence type="ECO:0000259" key="3">
    <source>
        <dbReference type="SMART" id="SM00560"/>
    </source>
</evidence>
<keyword evidence="2" id="KW-1015">Disulfide bond</keyword>
<proteinExistence type="predicted"/>
<dbReference type="AlphaFoldDB" id="A0A382RRE5"/>
<reference evidence="4" key="1">
    <citation type="submission" date="2018-05" db="EMBL/GenBank/DDBJ databases">
        <authorList>
            <person name="Lanie J.A."/>
            <person name="Ng W.-L."/>
            <person name="Kazmierczak K.M."/>
            <person name="Andrzejewski T.M."/>
            <person name="Davidsen T.M."/>
            <person name="Wayne K.J."/>
            <person name="Tettelin H."/>
            <person name="Glass J.I."/>
            <person name="Rusch D."/>
            <person name="Podicherti R."/>
            <person name="Tsui H.-C.T."/>
            <person name="Winkler M.E."/>
        </authorList>
    </citation>
    <scope>NUCLEOTIDE SEQUENCE</scope>
</reference>
<dbReference type="Gene3D" id="2.60.40.3440">
    <property type="match status" value="1"/>
</dbReference>
<dbReference type="Gene3D" id="2.60.120.200">
    <property type="match status" value="1"/>
</dbReference>
<feature type="non-terminal residue" evidence="4">
    <location>
        <position position="318"/>
    </location>
</feature>
<name>A0A382RRE5_9ZZZZ</name>